<proteinExistence type="predicted"/>
<dbReference type="EMBL" id="CP076544">
    <property type="protein sequence ID" value="QWS33238.1"/>
    <property type="molecule type" value="Genomic_DNA"/>
</dbReference>
<accession>A0ACD1E2T8</accession>
<organism evidence="1 2">
    <name type="scientific">Curtobacterium aetherium</name>
    <dbReference type="NCBI Taxonomy" id="2841594"/>
    <lineage>
        <taxon>Bacteria</taxon>
        <taxon>Bacillati</taxon>
        <taxon>Actinomycetota</taxon>
        <taxon>Actinomycetes</taxon>
        <taxon>Micrococcales</taxon>
        <taxon>Microbacteriaceae</taxon>
        <taxon>Curtobacterium</taxon>
    </lineage>
</organism>
<protein>
    <submittedName>
        <fullName evidence="1">Cell division-like protein</fullName>
    </submittedName>
</protein>
<sequence>MRVLLTVVDDGTGDRSDVLVDAAGHVSMRTLVDAVARRAGTAPLPLGAADGDVTFADSGLVDGAVLHIGAPAVDGPRRGLVDLLVAGGVGSGRTVRVGAGTVRIAVTPDGTTRTGAASAGLPALEARIAFDGSVTVRRAVAPTADGHGADGHGADGYGADGAHTSAGPHGGHDGPDEGPEQGAGTDVGGVPGAVSFSSARSVTTAVPAGAVTPDEAVDSTLVDGAALDGETLGTEWVAWPAGALLRVGETALTVQPVAVVDRMLLRPPDSGQLDFNRPPRLLPPLRPTSFRIPKPPVPPQRSALPWIMVFVPAMFGIVMATVFHSPFYLLFAAMTPIMVIGQTVTARKTGKKSHRRALADHAARVTAIEAAVDAAVLAERDQRRTDAADAAGLRLTATTPTRRLWERRPTDADHLHVRVGIGDLPATVTVDDERDQDRLDQGPRWTRDVPVTVPLGEVGVIGIAGPGAWPRRTGRWVLGQLAVTQSPREVQFVVLTSRTAVEDWAWTVWLPHLRPTGGQEALALIGADAETIGRRLAELTQILAERRAERQKNVNSRRRFSPEIVVVLDGARRLRAMPGVVGLLRDGPACGIRLVCIDGEEWQLPEECVATVLHRSETQLVLRRQLAAPVDLVLADRVDDDWFEEVARALSPLRDTSGSDGDGLVPDAARLLDVLDLPQPTGAGMAARWRSTSPTTSAVVGIGIDGPFELDLVRDGPHALVAGTTGSGKSEFLQTLVASLAAANRPDRMTFVLVDYKGGAAFSVASELPHTVGLVTDLDQHLVERALRSLRAELTRREHVLAASGAKDIEDHEAHLVRGGAGEQMPRLVLVIDEFAAMVSELPDFVAGLIGIAQRGRSLGVHLVLATQRPGGVVGPDIRANTNLRVALRMTDGGESTDVIDVADAARIPKSVPGRAYARLGHSSVVPFQSARVGGRWSGEQDPAAALPFVRALGWRDFAMTPPERPARSGSGSAATDLSVLVGAMREARDLADVGPLHSPWLPPLPEALPLTAVASAAVGARNGGEVTGPDGSPISFAWALEDLPDTQEQRAATIDLDRFGHMYVVGAPGSGRSQALRTLAAAAAGAIRSSDLHLYAVDCGNGALAALQTLPHCGAVAQRTQVERASRLIERLTRETARRHDVIAAAGAANITEQRAGAVPAERLPHVLVLIDRWENFTTTLGEVDGGSLTDAVQSLLRDGAGAGIHVVISGDRSLLASRMTTLTDEKLVLRLTDRLDYSLGGINHRQLPASIPPGRGFRADSGTEVHIATLGDDVSGQGQTAAVQALARRVRTDEEALALPRIRPFRVDSLPKDLDLDGALALDGAPAPAPMVAVTGIGGDDMALQTVDLREGGGTFLVAGPSRAGRSTMVAAMARSLLAGGTPIVVFAPRPGAVRDLAELPGVLATVTGDDVTPADVAVLLDRPGVVLVVDDGELLIDCSAKAELRTFVRGLVDNGQGLVLGGNTTGLAAGFGGWQVDAKKNRRGALLSPQDTLAGDLVGVRISRSSISPRVQPGTALVHLGTGIASTVQVPMVTGATRTGSGTGSGGGWAGVGAAGAGAGAGAAVGAVEVVAGDAPGGTDSVGPDGVSAGVATVLEARVG</sequence>
<reference evidence="1" key="1">
    <citation type="submission" date="2021-06" db="EMBL/GenBank/DDBJ databases">
        <authorList>
            <person name="Ellington A.J."/>
            <person name="Bryan N.C."/>
            <person name="Christner B.C."/>
            <person name="Reisch C.R."/>
        </authorList>
    </citation>
    <scope>NUCLEOTIDE SEQUENCE</scope>
    <source>
        <strain evidence="1">L6-1</strain>
    </source>
</reference>
<gene>
    <name evidence="1" type="ORF">KM842_13480</name>
</gene>
<evidence type="ECO:0000313" key="2">
    <source>
        <dbReference type="Proteomes" id="UP000681794"/>
    </source>
</evidence>
<name>A0ACD1E2T8_9MICO</name>
<keyword evidence="2" id="KW-1185">Reference proteome</keyword>
<evidence type="ECO:0000313" key="1">
    <source>
        <dbReference type="EMBL" id="QWS33238.1"/>
    </source>
</evidence>
<dbReference type="Proteomes" id="UP000681794">
    <property type="component" value="Chromosome"/>
</dbReference>